<feature type="transmembrane region" description="Helical" evidence="2">
    <location>
        <begin position="253"/>
        <end position="270"/>
    </location>
</feature>
<evidence type="ECO:0000313" key="4">
    <source>
        <dbReference type="EMBL" id="OAM91722.1"/>
    </source>
</evidence>
<keyword evidence="5" id="KW-1185">Reference proteome</keyword>
<accession>A0A178IPK8</accession>
<dbReference type="STRING" id="1184151.AW736_01395"/>
<keyword evidence="2" id="KW-0472">Membrane</keyword>
<feature type="domain" description="Cytochrome oxidase subunit I profile" evidence="3">
    <location>
        <begin position="40"/>
        <end position="499"/>
    </location>
</feature>
<dbReference type="GO" id="GO:0022904">
    <property type="term" value="P:respiratory electron transport chain"/>
    <property type="evidence" value="ECO:0007669"/>
    <property type="project" value="TreeGrafter"/>
</dbReference>
<reference evidence="4 5" key="1">
    <citation type="submission" date="2016-01" db="EMBL/GenBank/DDBJ databases">
        <title>High potential of lignocellulose degradation of a new Verrucomicrobia species.</title>
        <authorList>
            <person name="Wang Y."/>
            <person name="Shi Y."/>
            <person name="Qiu Z."/>
            <person name="Liu S."/>
            <person name="Yang H."/>
        </authorList>
    </citation>
    <scope>NUCLEOTIDE SEQUENCE [LARGE SCALE GENOMIC DNA]</scope>
    <source>
        <strain evidence="4 5">TSB47</strain>
    </source>
</reference>
<feature type="transmembrane region" description="Helical" evidence="2">
    <location>
        <begin position="394"/>
        <end position="420"/>
    </location>
</feature>
<evidence type="ECO:0000259" key="3">
    <source>
        <dbReference type="PROSITE" id="PS50855"/>
    </source>
</evidence>
<feature type="transmembrane region" description="Helical" evidence="2">
    <location>
        <begin position="325"/>
        <end position="344"/>
    </location>
</feature>
<dbReference type="GO" id="GO:0004129">
    <property type="term" value="F:cytochrome-c oxidase activity"/>
    <property type="evidence" value="ECO:0007669"/>
    <property type="project" value="InterPro"/>
</dbReference>
<feature type="transmembrane region" description="Helical" evidence="2">
    <location>
        <begin position="185"/>
        <end position="206"/>
    </location>
</feature>
<dbReference type="AlphaFoldDB" id="A0A178IPK8"/>
<dbReference type="Pfam" id="PF00115">
    <property type="entry name" value="COX1"/>
    <property type="match status" value="1"/>
</dbReference>
<dbReference type="GO" id="GO:0020037">
    <property type="term" value="F:heme binding"/>
    <property type="evidence" value="ECO:0007669"/>
    <property type="project" value="InterPro"/>
</dbReference>
<keyword evidence="1" id="KW-0813">Transport</keyword>
<comment type="caution">
    <text evidence="4">The sequence shown here is derived from an EMBL/GenBank/DDBJ whole genome shotgun (WGS) entry which is preliminary data.</text>
</comment>
<dbReference type="RefSeq" id="WP_068768491.1">
    <property type="nucleotide sequence ID" value="NZ_CP109796.1"/>
</dbReference>
<dbReference type="SUPFAM" id="SSF81442">
    <property type="entry name" value="Cytochrome c oxidase subunit I-like"/>
    <property type="match status" value="1"/>
</dbReference>
<evidence type="ECO:0000313" key="5">
    <source>
        <dbReference type="Proteomes" id="UP000078486"/>
    </source>
</evidence>
<dbReference type="GO" id="GO:0016020">
    <property type="term" value="C:membrane"/>
    <property type="evidence" value="ECO:0007669"/>
    <property type="project" value="InterPro"/>
</dbReference>
<dbReference type="PANTHER" id="PTHR10422">
    <property type="entry name" value="CYTOCHROME C OXIDASE SUBUNIT 1"/>
    <property type="match status" value="1"/>
</dbReference>
<dbReference type="Proteomes" id="UP000078486">
    <property type="component" value="Unassembled WGS sequence"/>
</dbReference>
<dbReference type="InterPro" id="IPR000883">
    <property type="entry name" value="Cyt_C_Oxase_1"/>
</dbReference>
<evidence type="ECO:0000256" key="1">
    <source>
        <dbReference type="ARBA" id="ARBA00022660"/>
    </source>
</evidence>
<dbReference type="InterPro" id="IPR036927">
    <property type="entry name" value="Cyt_c_oxase-like_su1_sf"/>
</dbReference>
<feature type="transmembrane region" description="Helical" evidence="2">
    <location>
        <begin position="364"/>
        <end position="382"/>
    </location>
</feature>
<protein>
    <recommendedName>
        <fullName evidence="3">Cytochrome oxidase subunit I profile domain-containing protein</fullName>
    </recommendedName>
</protein>
<dbReference type="GO" id="GO:0009060">
    <property type="term" value="P:aerobic respiration"/>
    <property type="evidence" value="ECO:0007669"/>
    <property type="project" value="InterPro"/>
</dbReference>
<feature type="transmembrane region" description="Helical" evidence="2">
    <location>
        <begin position="282"/>
        <end position="304"/>
    </location>
</feature>
<name>A0A178IPK8_9BACT</name>
<dbReference type="EMBL" id="LRRQ01000015">
    <property type="protein sequence ID" value="OAM91722.1"/>
    <property type="molecule type" value="Genomic_DNA"/>
</dbReference>
<organism evidence="4 5">
    <name type="scientific">Termitidicoccus mucosus</name>
    <dbReference type="NCBI Taxonomy" id="1184151"/>
    <lineage>
        <taxon>Bacteria</taxon>
        <taxon>Pseudomonadati</taxon>
        <taxon>Verrucomicrobiota</taxon>
        <taxon>Opitutia</taxon>
        <taxon>Opitutales</taxon>
        <taxon>Opitutaceae</taxon>
        <taxon>Termitidicoccus</taxon>
    </lineage>
</organism>
<keyword evidence="2" id="KW-1133">Transmembrane helix</keyword>
<dbReference type="PANTHER" id="PTHR10422:SF29">
    <property type="entry name" value="CYTOCHROME C OXIDASE SUBUNIT 1 HOMOLOG, BACTEROID"/>
    <property type="match status" value="1"/>
</dbReference>
<keyword evidence="2" id="KW-0812">Transmembrane</keyword>
<feature type="transmembrane region" description="Helical" evidence="2">
    <location>
        <begin position="116"/>
        <end position="138"/>
    </location>
</feature>
<dbReference type="PROSITE" id="PS50855">
    <property type="entry name" value="COX1"/>
    <property type="match status" value="1"/>
</dbReference>
<proteinExistence type="predicted"/>
<keyword evidence="1" id="KW-0249">Electron transport</keyword>
<feature type="transmembrane region" description="Helical" evidence="2">
    <location>
        <begin position="36"/>
        <end position="61"/>
    </location>
</feature>
<gene>
    <name evidence="4" type="ORF">AW736_01395</name>
</gene>
<feature type="transmembrane region" description="Helical" evidence="2">
    <location>
        <begin position="218"/>
        <end position="241"/>
    </location>
</feature>
<evidence type="ECO:0000256" key="2">
    <source>
        <dbReference type="SAM" id="Phobius"/>
    </source>
</evidence>
<feature type="transmembrane region" description="Helical" evidence="2">
    <location>
        <begin position="81"/>
        <end position="104"/>
    </location>
</feature>
<dbReference type="InterPro" id="IPR023616">
    <property type="entry name" value="Cyt_c_oxase-like_su1_dom"/>
</dbReference>
<keyword evidence="1" id="KW-0679">Respiratory chain</keyword>
<feature type="transmembrane region" description="Helical" evidence="2">
    <location>
        <begin position="150"/>
        <end position="173"/>
    </location>
</feature>
<sequence>MSTTPSLAASINPGSSPDIVARAELSEIDASTRIPAVFFLSSSVLWLLAGTAFALIASFKLHTPHFLGDLEWLTFGRARTAHLNTVVYGWSVNASFAVAFWLMARLSRSVLRHAGILMVAGVFWNIGVTAGVLGILAGDSTSVEWLEFPSYATPMLFVAYALVGAWAVITFRFGKSEHIYVSQWYILAALFWFPWLYSIAQIMIIFEPARGTVQALVNWWFAHNVLGLWFTPIGLGAIYYFLPKVLGKPIHSYYLSLLGFWSLAIFYNWAGVHHLVGGPVPAWVITAGIAASFMMVVPVVVTAINHHLTMIGSFGALKFSPTLRFIVFGAFNYTITSVIGSFQADRTVSETLHFTHFTVAHAHQGMYAFFTMVMFGSIYYILPRLLLREWPSAMLIRVHFWATAVGATVYVLGLSIGGAIQGWMMNALDAKGELLYPQFLDIMKATVPWLFSRSIAGMLVTVGHLAFAVNFCWMLFRKRAPQDTAPTLFRNPTEMEEVS</sequence>
<dbReference type="GO" id="GO:0015990">
    <property type="term" value="P:electron transport coupled proton transport"/>
    <property type="evidence" value="ECO:0007669"/>
    <property type="project" value="TreeGrafter"/>
</dbReference>
<feature type="transmembrane region" description="Helical" evidence="2">
    <location>
        <begin position="455"/>
        <end position="476"/>
    </location>
</feature>
<dbReference type="OrthoDB" id="9764568at2"/>
<dbReference type="Gene3D" id="1.20.210.10">
    <property type="entry name" value="Cytochrome c oxidase-like, subunit I domain"/>
    <property type="match status" value="1"/>
</dbReference>